<protein>
    <submittedName>
        <fullName evidence="1">Uncharacterized protein</fullName>
    </submittedName>
</protein>
<dbReference type="AlphaFoldDB" id="A0A1I2FS65"/>
<sequence length="55" mass="5897">MILDILLPTIFLLVLAMGLLAASLANNSENKEEQGKDQTAECSGCIVSELTDCKK</sequence>
<accession>A0A1I2FS65</accession>
<dbReference type="EMBL" id="FONA01000035">
    <property type="protein sequence ID" value="SFF08252.1"/>
    <property type="molecule type" value="Genomic_DNA"/>
</dbReference>
<reference evidence="1 2" key="1">
    <citation type="submission" date="2016-10" db="EMBL/GenBank/DDBJ databases">
        <authorList>
            <person name="de Groot N.N."/>
        </authorList>
    </citation>
    <scope>NUCLEOTIDE SEQUENCE [LARGE SCALE GENOMIC DNA]</scope>
    <source>
        <strain evidence="1 2">DSM 19012</strain>
    </source>
</reference>
<name>A0A1I2FS65_9BACT</name>
<evidence type="ECO:0000313" key="2">
    <source>
        <dbReference type="Proteomes" id="UP000181976"/>
    </source>
</evidence>
<dbReference type="STRING" id="385682.SAMN05444380_1353"/>
<evidence type="ECO:0000313" key="1">
    <source>
        <dbReference type="EMBL" id="SFF08252.1"/>
    </source>
</evidence>
<dbReference type="Proteomes" id="UP000181976">
    <property type="component" value="Unassembled WGS sequence"/>
</dbReference>
<dbReference type="InParanoid" id="A0A1I2FS65"/>
<keyword evidence="2" id="KW-1185">Reference proteome</keyword>
<proteinExistence type="predicted"/>
<gene>
    <name evidence="1" type="ORF">SAMN05444380_1353</name>
</gene>
<organism evidence="1 2">
    <name type="scientific">Thermophagus xiamenensis</name>
    <dbReference type="NCBI Taxonomy" id="385682"/>
    <lineage>
        <taxon>Bacteria</taxon>
        <taxon>Pseudomonadati</taxon>
        <taxon>Bacteroidota</taxon>
        <taxon>Bacteroidia</taxon>
        <taxon>Marinilabiliales</taxon>
        <taxon>Marinilabiliaceae</taxon>
        <taxon>Thermophagus</taxon>
    </lineage>
</organism>
<dbReference type="RefSeq" id="WP_157998090.1">
    <property type="nucleotide sequence ID" value="NZ_AFSL01000004.1"/>
</dbReference>